<dbReference type="SFLD" id="SFLDG01129">
    <property type="entry name" value="C1.5:_HAD__Beta-PGM__Phosphata"/>
    <property type="match status" value="1"/>
</dbReference>
<evidence type="ECO:0000313" key="2">
    <source>
        <dbReference type="Proteomes" id="UP000473699"/>
    </source>
</evidence>
<dbReference type="PRINTS" id="PR00413">
    <property type="entry name" value="HADHALOGNASE"/>
</dbReference>
<dbReference type="InterPro" id="IPR036412">
    <property type="entry name" value="HAD-like_sf"/>
</dbReference>
<dbReference type="RefSeq" id="WP_154528687.1">
    <property type="nucleotide sequence ID" value="NZ_VUNH01000005.1"/>
</dbReference>
<dbReference type="EMBL" id="VUNH01000005">
    <property type="protein sequence ID" value="MST55599.1"/>
    <property type="molecule type" value="Genomic_DNA"/>
</dbReference>
<sequence length="226" mass="24526">MEFAGALFDLDGTLIDSADVWARIDAEFLRRRGLAVPDDYMCAVSSKKFSEAAVYTIARFGLDETAEALAAEWLEMARREYGSGVFLRPHAGEYLRWLKARGVKLGTVTGLPHSLAEAALKNNGVYALFDAFTSADETPCGKEHPAVYLLAARRLGVTPADCAVFEDVPACLESARAAGMKVFAVRNAQNESLWGSMCRGAIPVADFCELMTNAARGSACSRRDEK</sequence>
<organism evidence="1 2">
    <name type="scientific">Pyramidobacter porci</name>
    <dbReference type="NCBI Taxonomy" id="2605789"/>
    <lineage>
        <taxon>Bacteria</taxon>
        <taxon>Thermotogati</taxon>
        <taxon>Synergistota</taxon>
        <taxon>Synergistia</taxon>
        <taxon>Synergistales</taxon>
        <taxon>Dethiosulfovibrionaceae</taxon>
        <taxon>Pyramidobacter</taxon>
    </lineage>
</organism>
<dbReference type="InterPro" id="IPR006439">
    <property type="entry name" value="HAD-SF_hydro_IA"/>
</dbReference>
<dbReference type="PANTHER" id="PTHR18901:SF38">
    <property type="entry name" value="PSEUDOURIDINE-5'-PHOSPHATASE"/>
    <property type="match status" value="1"/>
</dbReference>
<comment type="caution">
    <text evidence="1">The sequence shown here is derived from an EMBL/GenBank/DDBJ whole genome shotgun (WGS) entry which is preliminary data.</text>
</comment>
<dbReference type="NCBIfam" id="TIGR01509">
    <property type="entry name" value="HAD-SF-IA-v3"/>
    <property type="match status" value="1"/>
</dbReference>
<gene>
    <name evidence="1" type="ORF">FYJ74_06070</name>
</gene>
<dbReference type="SUPFAM" id="SSF56784">
    <property type="entry name" value="HAD-like"/>
    <property type="match status" value="1"/>
</dbReference>
<dbReference type="InterPro" id="IPR023214">
    <property type="entry name" value="HAD_sf"/>
</dbReference>
<protein>
    <submittedName>
        <fullName evidence="1">HAD family phosphatase</fullName>
    </submittedName>
</protein>
<dbReference type="Pfam" id="PF00702">
    <property type="entry name" value="Hydrolase"/>
    <property type="match status" value="1"/>
</dbReference>
<dbReference type="CDD" id="cd07505">
    <property type="entry name" value="HAD_BPGM-like"/>
    <property type="match status" value="1"/>
</dbReference>
<dbReference type="Gene3D" id="1.10.150.240">
    <property type="entry name" value="Putative phosphatase, domain 2"/>
    <property type="match status" value="1"/>
</dbReference>
<dbReference type="InterPro" id="IPR023198">
    <property type="entry name" value="PGP-like_dom2"/>
</dbReference>
<reference evidence="1 2" key="1">
    <citation type="submission" date="2019-08" db="EMBL/GenBank/DDBJ databases">
        <title>In-depth cultivation of the pig gut microbiome towards novel bacterial diversity and tailored functional studies.</title>
        <authorList>
            <person name="Wylensek D."/>
            <person name="Hitch T.C.A."/>
            <person name="Clavel T."/>
        </authorList>
    </citation>
    <scope>NUCLEOTIDE SEQUENCE [LARGE SCALE GENOMIC DNA]</scope>
    <source>
        <strain evidence="1 2">SM-530-WT-4B</strain>
    </source>
</reference>
<name>A0A6L5YBN2_9BACT</name>
<proteinExistence type="predicted"/>
<dbReference type="Gene3D" id="3.40.50.1000">
    <property type="entry name" value="HAD superfamily/HAD-like"/>
    <property type="match status" value="1"/>
</dbReference>
<dbReference type="AlphaFoldDB" id="A0A6L5YBN2"/>
<dbReference type="GO" id="GO:0016791">
    <property type="term" value="F:phosphatase activity"/>
    <property type="evidence" value="ECO:0007669"/>
    <property type="project" value="TreeGrafter"/>
</dbReference>
<dbReference type="PANTHER" id="PTHR18901">
    <property type="entry name" value="2-DEOXYGLUCOSE-6-PHOSPHATE PHOSPHATASE 2"/>
    <property type="match status" value="1"/>
</dbReference>
<dbReference type="Proteomes" id="UP000473699">
    <property type="component" value="Unassembled WGS sequence"/>
</dbReference>
<accession>A0A6L5YBN2</accession>
<evidence type="ECO:0000313" key="1">
    <source>
        <dbReference type="EMBL" id="MST55599.1"/>
    </source>
</evidence>
<keyword evidence="2" id="KW-1185">Reference proteome</keyword>
<dbReference type="SFLD" id="SFLDS00003">
    <property type="entry name" value="Haloacid_Dehalogenase"/>
    <property type="match status" value="1"/>
</dbReference>